<evidence type="ECO:0000256" key="1">
    <source>
        <dbReference type="SAM" id="MobiDB-lite"/>
    </source>
</evidence>
<name>A0ABP0RSQ3_9DINO</name>
<feature type="region of interest" description="Disordered" evidence="1">
    <location>
        <begin position="188"/>
        <end position="215"/>
    </location>
</feature>
<dbReference type="Proteomes" id="UP001642484">
    <property type="component" value="Unassembled WGS sequence"/>
</dbReference>
<sequence>MRLSRFAQAPPSAEDIRRLKNFFAKATVATNLLKSRLALPIAYPLNAAMMREDNKNAPLRPSEHMKDKVNALNSDEWKLRQQGLAQVMPIVEGMSKVATVLKAAQALTYYQGGAKRHVMPDPKMDKSECDQDNDIRIHQMRPTRVKAAYGRGPGWIVTKTGMGHGWDDVGTGRVADSRLNRVTVDPFDDTPHFSTQQGKKFVSKTKWNPRKSGSQ</sequence>
<proteinExistence type="predicted"/>
<keyword evidence="3" id="KW-1185">Reference proteome</keyword>
<gene>
    <name evidence="2" type="ORF">CCMP2556_LOCUS48661</name>
</gene>
<comment type="caution">
    <text evidence="2">The sequence shown here is derived from an EMBL/GenBank/DDBJ whole genome shotgun (WGS) entry which is preliminary data.</text>
</comment>
<evidence type="ECO:0000313" key="2">
    <source>
        <dbReference type="EMBL" id="CAK9103677.1"/>
    </source>
</evidence>
<evidence type="ECO:0000313" key="3">
    <source>
        <dbReference type="Proteomes" id="UP001642484"/>
    </source>
</evidence>
<reference evidence="2 3" key="1">
    <citation type="submission" date="2024-02" db="EMBL/GenBank/DDBJ databases">
        <authorList>
            <person name="Chen Y."/>
            <person name="Shah S."/>
            <person name="Dougan E. K."/>
            <person name="Thang M."/>
            <person name="Chan C."/>
        </authorList>
    </citation>
    <scope>NUCLEOTIDE SEQUENCE [LARGE SCALE GENOMIC DNA]</scope>
</reference>
<protein>
    <submittedName>
        <fullName evidence="2">Uncharacterized protein</fullName>
    </submittedName>
</protein>
<organism evidence="2 3">
    <name type="scientific">Durusdinium trenchii</name>
    <dbReference type="NCBI Taxonomy" id="1381693"/>
    <lineage>
        <taxon>Eukaryota</taxon>
        <taxon>Sar</taxon>
        <taxon>Alveolata</taxon>
        <taxon>Dinophyceae</taxon>
        <taxon>Suessiales</taxon>
        <taxon>Symbiodiniaceae</taxon>
        <taxon>Durusdinium</taxon>
    </lineage>
</organism>
<accession>A0ABP0RSQ3</accession>
<dbReference type="EMBL" id="CAXAMN010026517">
    <property type="protein sequence ID" value="CAK9103677.1"/>
    <property type="molecule type" value="Genomic_DNA"/>
</dbReference>